<feature type="domain" description="Isochorismatase-like" evidence="2">
    <location>
        <begin position="3"/>
        <end position="141"/>
    </location>
</feature>
<dbReference type="InterPro" id="IPR036380">
    <property type="entry name" value="Isochorismatase-like_sf"/>
</dbReference>
<dbReference type="PANTHER" id="PTHR43540">
    <property type="entry name" value="PEROXYUREIDOACRYLATE/UREIDOACRYLATE AMIDOHYDROLASE-RELATED"/>
    <property type="match status" value="1"/>
</dbReference>
<dbReference type="EMBL" id="JBHRTI010000003">
    <property type="protein sequence ID" value="MFC3147010.1"/>
    <property type="molecule type" value="Genomic_DNA"/>
</dbReference>
<protein>
    <submittedName>
        <fullName evidence="3">Cysteine hydrolase family protein</fullName>
    </submittedName>
</protein>
<dbReference type="GO" id="GO:0016787">
    <property type="term" value="F:hydrolase activity"/>
    <property type="evidence" value="ECO:0007669"/>
    <property type="project" value="UniProtKB-KW"/>
</dbReference>
<dbReference type="InterPro" id="IPR000868">
    <property type="entry name" value="Isochorismatase-like_dom"/>
</dbReference>
<gene>
    <name evidence="3" type="ORF">ACFOEN_05050</name>
</gene>
<accession>A0ABV7H3F7</accession>
<proteinExistence type="predicted"/>
<evidence type="ECO:0000313" key="3">
    <source>
        <dbReference type="EMBL" id="MFC3147010.1"/>
    </source>
</evidence>
<sequence>MSAALLVIDAQASFPARPYWQDTDVPGWLDAQNRLIDAFAKQGKPVVRVLHVEDTGPFSLESGLVRPIDGLRAFDAALTIHKHAHSAFAGTPLAAWLLQRRIGRIVISGIRTEQCCETTTRDASDRGFQVDYVTEATLTFPMRHANGRLFSSAEIKERTELVLAGRFARICTVDTLAAA</sequence>
<dbReference type="Gene3D" id="3.40.50.850">
    <property type="entry name" value="Isochorismatase-like"/>
    <property type="match status" value="1"/>
</dbReference>
<dbReference type="SUPFAM" id="SSF52499">
    <property type="entry name" value="Isochorismatase-like hydrolases"/>
    <property type="match status" value="1"/>
</dbReference>
<dbReference type="InterPro" id="IPR050272">
    <property type="entry name" value="Isochorismatase-like_hydrls"/>
</dbReference>
<keyword evidence="4" id="KW-1185">Reference proteome</keyword>
<keyword evidence="1 3" id="KW-0378">Hydrolase</keyword>
<dbReference type="Proteomes" id="UP001595556">
    <property type="component" value="Unassembled WGS sequence"/>
</dbReference>
<evidence type="ECO:0000313" key="4">
    <source>
        <dbReference type="Proteomes" id="UP001595556"/>
    </source>
</evidence>
<dbReference type="RefSeq" id="WP_377301689.1">
    <property type="nucleotide sequence ID" value="NZ_CP180191.1"/>
</dbReference>
<dbReference type="Pfam" id="PF00857">
    <property type="entry name" value="Isochorismatase"/>
    <property type="match status" value="1"/>
</dbReference>
<dbReference type="PANTHER" id="PTHR43540:SF6">
    <property type="entry name" value="ISOCHORISMATASE-LIKE DOMAIN-CONTAINING PROTEIN"/>
    <property type="match status" value="1"/>
</dbReference>
<name>A0ABV7H3F7_9BURK</name>
<evidence type="ECO:0000256" key="1">
    <source>
        <dbReference type="ARBA" id="ARBA00022801"/>
    </source>
</evidence>
<reference evidence="4" key="1">
    <citation type="journal article" date="2019" name="Int. J. Syst. Evol. Microbiol.">
        <title>The Global Catalogue of Microorganisms (GCM) 10K type strain sequencing project: providing services to taxonomists for standard genome sequencing and annotation.</title>
        <authorList>
            <consortium name="The Broad Institute Genomics Platform"/>
            <consortium name="The Broad Institute Genome Sequencing Center for Infectious Disease"/>
            <person name="Wu L."/>
            <person name="Ma J."/>
        </authorList>
    </citation>
    <scope>NUCLEOTIDE SEQUENCE [LARGE SCALE GENOMIC DNA]</scope>
    <source>
        <strain evidence="4">KCTC 52168</strain>
    </source>
</reference>
<organism evidence="3 4">
    <name type="scientific">Piscinibacterium candidicorallinum</name>
    <dbReference type="NCBI Taxonomy" id="1793872"/>
    <lineage>
        <taxon>Bacteria</taxon>
        <taxon>Pseudomonadati</taxon>
        <taxon>Pseudomonadota</taxon>
        <taxon>Betaproteobacteria</taxon>
        <taxon>Burkholderiales</taxon>
        <taxon>Piscinibacterium</taxon>
    </lineage>
</organism>
<evidence type="ECO:0000259" key="2">
    <source>
        <dbReference type="Pfam" id="PF00857"/>
    </source>
</evidence>
<comment type="caution">
    <text evidence="3">The sequence shown here is derived from an EMBL/GenBank/DDBJ whole genome shotgun (WGS) entry which is preliminary data.</text>
</comment>